<dbReference type="InterPro" id="IPR036097">
    <property type="entry name" value="HisK_dim/P_sf"/>
</dbReference>
<evidence type="ECO:0000259" key="9">
    <source>
        <dbReference type="PROSITE" id="PS50109"/>
    </source>
</evidence>
<dbReference type="EC" id="2.7.13.3" evidence="2"/>
<evidence type="ECO:0000256" key="3">
    <source>
        <dbReference type="ARBA" id="ARBA00022553"/>
    </source>
</evidence>
<proteinExistence type="predicted"/>
<gene>
    <name evidence="10" type="ORF">GM921_04165</name>
</gene>
<evidence type="ECO:0000256" key="1">
    <source>
        <dbReference type="ARBA" id="ARBA00000085"/>
    </source>
</evidence>
<evidence type="ECO:0000256" key="7">
    <source>
        <dbReference type="SAM" id="Coils"/>
    </source>
</evidence>
<dbReference type="SUPFAM" id="SSF55874">
    <property type="entry name" value="ATPase domain of HSP90 chaperone/DNA topoisomerase II/histidine kinase"/>
    <property type="match status" value="1"/>
</dbReference>
<dbReference type="InterPro" id="IPR004358">
    <property type="entry name" value="Sig_transdc_His_kin-like_C"/>
</dbReference>
<dbReference type="PRINTS" id="PR00344">
    <property type="entry name" value="BCTRLSENSOR"/>
</dbReference>
<dbReference type="PANTHER" id="PTHR43711:SF1">
    <property type="entry name" value="HISTIDINE KINASE 1"/>
    <property type="match status" value="1"/>
</dbReference>
<dbReference type="Gene3D" id="1.10.287.130">
    <property type="match status" value="1"/>
</dbReference>
<evidence type="ECO:0000256" key="5">
    <source>
        <dbReference type="ARBA" id="ARBA00022777"/>
    </source>
</evidence>
<evidence type="ECO:0000313" key="10">
    <source>
        <dbReference type="EMBL" id="MBB2144664.1"/>
    </source>
</evidence>
<keyword evidence="5 10" id="KW-0418">Kinase</keyword>
<keyword evidence="6" id="KW-0902">Two-component regulatory system</keyword>
<dbReference type="InterPro" id="IPR003661">
    <property type="entry name" value="HisK_dim/P_dom"/>
</dbReference>
<comment type="caution">
    <text evidence="10">The sequence shown here is derived from an EMBL/GenBank/DDBJ whole genome shotgun (WGS) entry which is preliminary data.</text>
</comment>
<keyword evidence="8" id="KW-0472">Membrane</keyword>
<dbReference type="Proteomes" id="UP000601055">
    <property type="component" value="Unassembled WGS sequence"/>
</dbReference>
<feature type="transmembrane region" description="Helical" evidence="8">
    <location>
        <begin position="141"/>
        <end position="158"/>
    </location>
</feature>
<protein>
    <recommendedName>
        <fullName evidence="2">histidine kinase</fullName>
        <ecNumber evidence="2">2.7.13.3</ecNumber>
    </recommendedName>
</protein>
<evidence type="ECO:0000256" key="2">
    <source>
        <dbReference type="ARBA" id="ARBA00012438"/>
    </source>
</evidence>
<dbReference type="AlphaFoldDB" id="A0A923DVF8"/>
<name>A0A923DVF8_9SPHI</name>
<keyword evidence="3" id="KW-0597">Phosphoprotein</keyword>
<dbReference type="PROSITE" id="PS50109">
    <property type="entry name" value="HIS_KIN"/>
    <property type="match status" value="1"/>
</dbReference>
<feature type="domain" description="Histidine kinase" evidence="9">
    <location>
        <begin position="232"/>
        <end position="447"/>
    </location>
</feature>
<evidence type="ECO:0000256" key="8">
    <source>
        <dbReference type="SAM" id="Phobius"/>
    </source>
</evidence>
<dbReference type="PANTHER" id="PTHR43711">
    <property type="entry name" value="TWO-COMPONENT HISTIDINE KINASE"/>
    <property type="match status" value="1"/>
</dbReference>
<comment type="catalytic activity">
    <reaction evidence="1">
        <text>ATP + protein L-histidine = ADP + protein N-phospho-L-histidine.</text>
        <dbReference type="EC" id="2.7.13.3"/>
    </reaction>
</comment>
<evidence type="ECO:0000256" key="4">
    <source>
        <dbReference type="ARBA" id="ARBA00022679"/>
    </source>
</evidence>
<dbReference type="InterPro" id="IPR003594">
    <property type="entry name" value="HATPase_dom"/>
</dbReference>
<dbReference type="Pfam" id="PF00512">
    <property type="entry name" value="HisKA"/>
    <property type="match status" value="1"/>
</dbReference>
<feature type="coiled-coil region" evidence="7">
    <location>
        <begin position="202"/>
        <end position="229"/>
    </location>
</feature>
<keyword evidence="8" id="KW-0812">Transmembrane</keyword>
<keyword evidence="11" id="KW-1185">Reference proteome</keyword>
<reference evidence="10" key="1">
    <citation type="submission" date="2019-11" db="EMBL/GenBank/DDBJ databases">
        <title>Description of Pedobacter sp. LMG 31464T.</title>
        <authorList>
            <person name="Carlier A."/>
            <person name="Qi S."/>
            <person name="Vandamme P."/>
        </authorList>
    </citation>
    <scope>NUCLEOTIDE SEQUENCE</scope>
    <source>
        <strain evidence="10">LMG 31464</strain>
    </source>
</reference>
<accession>A0A923DVF8</accession>
<feature type="transmembrane region" description="Helical" evidence="8">
    <location>
        <begin position="38"/>
        <end position="56"/>
    </location>
</feature>
<dbReference type="SMART" id="SM00387">
    <property type="entry name" value="HATPase_c"/>
    <property type="match status" value="1"/>
</dbReference>
<dbReference type="InterPro" id="IPR036890">
    <property type="entry name" value="HATPase_C_sf"/>
</dbReference>
<dbReference type="SMART" id="SM00388">
    <property type="entry name" value="HisKA"/>
    <property type="match status" value="1"/>
</dbReference>
<feature type="transmembrane region" description="Helical" evidence="8">
    <location>
        <begin position="93"/>
        <end position="113"/>
    </location>
</feature>
<dbReference type="InterPro" id="IPR050736">
    <property type="entry name" value="Sensor_HK_Regulatory"/>
</dbReference>
<dbReference type="Pfam" id="PF02518">
    <property type="entry name" value="HATPase_c"/>
    <property type="match status" value="1"/>
</dbReference>
<dbReference type="GO" id="GO:0000155">
    <property type="term" value="F:phosphorelay sensor kinase activity"/>
    <property type="evidence" value="ECO:0007669"/>
    <property type="project" value="InterPro"/>
</dbReference>
<keyword evidence="8" id="KW-1133">Transmembrane helix</keyword>
<dbReference type="InterPro" id="IPR005467">
    <property type="entry name" value="His_kinase_dom"/>
</dbReference>
<organism evidence="10 11">
    <name type="scientific">Pedobacter planticolens</name>
    <dbReference type="NCBI Taxonomy" id="2679964"/>
    <lineage>
        <taxon>Bacteria</taxon>
        <taxon>Pseudomonadati</taxon>
        <taxon>Bacteroidota</taxon>
        <taxon>Sphingobacteriia</taxon>
        <taxon>Sphingobacteriales</taxon>
        <taxon>Sphingobacteriaceae</taxon>
        <taxon>Pedobacter</taxon>
    </lineage>
</organism>
<feature type="transmembrane region" description="Helical" evidence="8">
    <location>
        <begin position="119"/>
        <end position="134"/>
    </location>
</feature>
<keyword evidence="7" id="KW-0175">Coiled coil</keyword>
<evidence type="ECO:0000313" key="11">
    <source>
        <dbReference type="Proteomes" id="UP000601055"/>
    </source>
</evidence>
<sequence length="448" mass="50740">MPKLINFKFLKAQAVTEKSTVWTQLIGQPAQFSLESRIFHSLSIGLIAIAIIYTPYNLFAGLYVGSISAFLIGLFFFYQYYYSRFHSKPHNNTLFGIIGLLIFGVNYFTNSGIHGSTDLIWPAYLLVILTISPYKQHLRWLIIYLLCFLALHTVEYYYPHLIQHPFTAGKGEFIDRITAFPMPVFVIYIIIRFIRRSYDLERKAAEEKTKQILQQKDELEQRNMEKNKLMSIISHDVKSPLMNIQNYLTLLQENALSNEERSMLEKSLQNSTMHTITMLSNLLSWSKSQMEGAIVQLAAVNVLQVLANTIALEKIQATKKYITFVDTIPPQLIIMTDVDMLQLVVRNLISNAIKFTPTGGLININAEIINNECKITINDNGKGIAPIDQEDIFSIKAAPTYGTNNEKGVGLGLVLCKEFIERLGGKIGFESKLGEGSKFFISLPLATV</sequence>
<feature type="transmembrane region" description="Helical" evidence="8">
    <location>
        <begin position="178"/>
        <end position="194"/>
    </location>
</feature>
<feature type="transmembrane region" description="Helical" evidence="8">
    <location>
        <begin position="62"/>
        <end position="81"/>
    </location>
</feature>
<keyword evidence="4" id="KW-0808">Transferase</keyword>
<evidence type="ECO:0000256" key="6">
    <source>
        <dbReference type="ARBA" id="ARBA00023012"/>
    </source>
</evidence>
<dbReference type="EMBL" id="WNXD01000001">
    <property type="protein sequence ID" value="MBB2144664.1"/>
    <property type="molecule type" value="Genomic_DNA"/>
</dbReference>
<dbReference type="SUPFAM" id="SSF47384">
    <property type="entry name" value="Homodimeric domain of signal transducing histidine kinase"/>
    <property type="match status" value="1"/>
</dbReference>
<dbReference type="RefSeq" id="WP_182921348.1">
    <property type="nucleotide sequence ID" value="NZ_WNXD01000001.1"/>
</dbReference>
<dbReference type="Gene3D" id="3.30.565.10">
    <property type="entry name" value="Histidine kinase-like ATPase, C-terminal domain"/>
    <property type="match status" value="1"/>
</dbReference>
<dbReference type="CDD" id="cd00082">
    <property type="entry name" value="HisKA"/>
    <property type="match status" value="1"/>
</dbReference>